<gene>
    <name evidence="2" type="ORF">QN277_018604</name>
</gene>
<dbReference type="AlphaFoldDB" id="A0AAE1KJP1"/>
<feature type="compositionally biased region" description="Gly residues" evidence="1">
    <location>
        <begin position="67"/>
        <end position="77"/>
    </location>
</feature>
<dbReference type="PANTHER" id="PTHR33210:SF18">
    <property type="entry name" value="PROTODERMAL FACTOR 1"/>
    <property type="match status" value="1"/>
</dbReference>
<evidence type="ECO:0000313" key="3">
    <source>
        <dbReference type="Proteomes" id="UP001293593"/>
    </source>
</evidence>
<protein>
    <recommendedName>
        <fullName evidence="4">Protodermal factor 1</fullName>
    </recommendedName>
</protein>
<name>A0AAE1KJP1_9FABA</name>
<organism evidence="2 3">
    <name type="scientific">Acacia crassicarpa</name>
    <name type="common">northern wattle</name>
    <dbReference type="NCBI Taxonomy" id="499986"/>
    <lineage>
        <taxon>Eukaryota</taxon>
        <taxon>Viridiplantae</taxon>
        <taxon>Streptophyta</taxon>
        <taxon>Embryophyta</taxon>
        <taxon>Tracheophyta</taxon>
        <taxon>Spermatophyta</taxon>
        <taxon>Magnoliopsida</taxon>
        <taxon>eudicotyledons</taxon>
        <taxon>Gunneridae</taxon>
        <taxon>Pentapetalae</taxon>
        <taxon>rosids</taxon>
        <taxon>fabids</taxon>
        <taxon>Fabales</taxon>
        <taxon>Fabaceae</taxon>
        <taxon>Caesalpinioideae</taxon>
        <taxon>mimosoid clade</taxon>
        <taxon>Acacieae</taxon>
        <taxon>Acacia</taxon>
    </lineage>
</organism>
<proteinExistence type="predicted"/>
<evidence type="ECO:0008006" key="4">
    <source>
        <dbReference type="Google" id="ProtNLM"/>
    </source>
</evidence>
<reference evidence="2" key="1">
    <citation type="submission" date="2023-10" db="EMBL/GenBank/DDBJ databases">
        <title>Chromosome-level genome of the transformable northern wattle, Acacia crassicarpa.</title>
        <authorList>
            <person name="Massaro I."/>
            <person name="Sinha N.R."/>
            <person name="Poethig S."/>
            <person name="Leichty A.R."/>
        </authorList>
    </citation>
    <scope>NUCLEOTIDE SEQUENCE</scope>
    <source>
        <strain evidence="2">Acra3RX</strain>
        <tissue evidence="2">Leaf</tissue>
    </source>
</reference>
<comment type="caution">
    <text evidence="2">The sequence shown here is derived from an EMBL/GenBank/DDBJ whole genome shotgun (WGS) entry which is preliminary data.</text>
</comment>
<dbReference type="InterPro" id="IPR039923">
    <property type="entry name" value="Protodermal_1"/>
</dbReference>
<sequence>MEKKIRRSSPAASLFIFTLFTALISHNLVIPVMSSTTTIEDQKSFFPDPRAGSPPSVPSYGSPPPHGSGGGGGGGYGSSPPPSHTTPSHGGGGGYNPTPSTPSGRNCGSPPHHDPSPTPSAPSNPSNPPSHGGGGGGYYNPPPSHGGGSPPATPTDPGTPNVPSSPPYVPSPSPSPSPFTGTCSYWRNHPGMIWGLLGWWGTLGSAFGGTGTIPGFSGAGMSLPQALSNTRTDGLGALYREGTASFLNSLVNTKFPYTTNQVRDRFVASIGSNKAAAAQAHLFRMANEGRMKPRD</sequence>
<dbReference type="PANTHER" id="PTHR33210">
    <property type="entry name" value="PROTODERMAL FACTOR 1"/>
    <property type="match status" value="1"/>
</dbReference>
<dbReference type="Proteomes" id="UP001293593">
    <property type="component" value="Unassembled WGS sequence"/>
</dbReference>
<evidence type="ECO:0000256" key="1">
    <source>
        <dbReference type="SAM" id="MobiDB-lite"/>
    </source>
</evidence>
<evidence type="ECO:0000313" key="2">
    <source>
        <dbReference type="EMBL" id="KAK4275540.1"/>
    </source>
</evidence>
<feature type="compositionally biased region" description="Pro residues" evidence="1">
    <location>
        <begin position="55"/>
        <end position="66"/>
    </location>
</feature>
<feature type="compositionally biased region" description="Pro residues" evidence="1">
    <location>
        <begin position="163"/>
        <end position="177"/>
    </location>
</feature>
<keyword evidence="3" id="KW-1185">Reference proteome</keyword>
<dbReference type="EMBL" id="JAWXYG010000004">
    <property type="protein sequence ID" value="KAK4275540.1"/>
    <property type="molecule type" value="Genomic_DNA"/>
</dbReference>
<feature type="compositionally biased region" description="Pro residues" evidence="1">
    <location>
        <begin position="116"/>
        <end position="128"/>
    </location>
</feature>
<accession>A0AAE1KJP1</accession>
<feature type="region of interest" description="Disordered" evidence="1">
    <location>
        <begin position="43"/>
        <end position="179"/>
    </location>
</feature>